<keyword evidence="2" id="KW-1185">Reference proteome</keyword>
<gene>
    <name evidence="1" type="ORF">C8N24_6593</name>
</gene>
<dbReference type="RefSeq" id="WP_121258511.1">
    <property type="nucleotide sequence ID" value="NZ_RBIL01000003.1"/>
</dbReference>
<accession>A0A660KWY4</accession>
<dbReference type="OrthoDB" id="6196417at2"/>
<dbReference type="EMBL" id="RBIL01000003">
    <property type="protein sequence ID" value="RKQ84962.1"/>
    <property type="molecule type" value="Genomic_DNA"/>
</dbReference>
<name>A0A660KWY4_9ACTN</name>
<dbReference type="AlphaFoldDB" id="A0A660KWY4"/>
<organism evidence="1 2">
    <name type="scientific">Solirubrobacter pauli</name>
    <dbReference type="NCBI Taxonomy" id="166793"/>
    <lineage>
        <taxon>Bacteria</taxon>
        <taxon>Bacillati</taxon>
        <taxon>Actinomycetota</taxon>
        <taxon>Thermoleophilia</taxon>
        <taxon>Solirubrobacterales</taxon>
        <taxon>Solirubrobacteraceae</taxon>
        <taxon>Solirubrobacter</taxon>
    </lineage>
</organism>
<sequence length="359" mass="38429">MTSYNAAFTQLIRRSRRAHWGNWGLSPDIRAGAVGVVDPASGEFTLVQDQMPGLDGRVSKSPLPSKWQLMSEHVSRQQADASLDGSGVDPDTGTKISAGLKVSWGLERSGSMVSEFSIESEDTVKGLGDLLAQQYDWLQQQASAQGMSNGNGISQGFGVISSVIWARSGLNVAAQSDNTTYSISGSASAVNQLVGQVEGKGSYTSATSDKSVDQHIWPDQSGKVADAPVPIAYRFASFEGRTIIPNWTMHLGSFQLVLNNQHGGTYIVKGELNYDTPRGHVKQDTSVSGGLIATIGAIPLDATNINLRLSFKGMFSDEHKSFHWDTPLGTWYDGTRHVDLSGVWPGSTHATDAEAALTP</sequence>
<dbReference type="Proteomes" id="UP000278962">
    <property type="component" value="Unassembled WGS sequence"/>
</dbReference>
<reference evidence="1 2" key="1">
    <citation type="submission" date="2018-10" db="EMBL/GenBank/DDBJ databases">
        <title>Genomic Encyclopedia of Archaeal and Bacterial Type Strains, Phase II (KMG-II): from individual species to whole genera.</title>
        <authorList>
            <person name="Goeker M."/>
        </authorList>
    </citation>
    <scope>NUCLEOTIDE SEQUENCE [LARGE SCALE GENOMIC DNA]</scope>
    <source>
        <strain evidence="1 2">DSM 14954</strain>
    </source>
</reference>
<protein>
    <submittedName>
        <fullName evidence="1">Uncharacterized protein</fullName>
    </submittedName>
</protein>
<comment type="caution">
    <text evidence="1">The sequence shown here is derived from an EMBL/GenBank/DDBJ whole genome shotgun (WGS) entry which is preliminary data.</text>
</comment>
<proteinExistence type="predicted"/>
<evidence type="ECO:0000313" key="1">
    <source>
        <dbReference type="EMBL" id="RKQ84962.1"/>
    </source>
</evidence>
<evidence type="ECO:0000313" key="2">
    <source>
        <dbReference type="Proteomes" id="UP000278962"/>
    </source>
</evidence>